<keyword evidence="1" id="KW-0812">Transmembrane</keyword>
<dbReference type="Proteomes" id="UP000214720">
    <property type="component" value="Unassembled WGS sequence"/>
</dbReference>
<feature type="transmembrane region" description="Helical" evidence="1">
    <location>
        <begin position="127"/>
        <end position="148"/>
    </location>
</feature>
<protein>
    <submittedName>
        <fullName evidence="2">Uncharacterized protein</fullName>
    </submittedName>
</protein>
<sequence length="154" mass="16482">MKLATVKVEYTCGLTLTDRVTLNVSTGELHLPPRLTEVMAAVGKSECSPEVSLEYRGHVLAVHAGAAGSYDVTLPKNGPPGIRRVFNSILFPTKDQRQQNGRLLHTFCAGSIVGAVGYAHASGNWDIPTVVNTASLACLGVILWYVGFQLMKGD</sequence>
<keyword evidence="1" id="KW-1133">Transmembrane helix</keyword>
<comment type="caution">
    <text evidence="2">The sequence shown here is derived from an EMBL/GenBank/DDBJ whole genome shotgun (WGS) entry which is preliminary data.</text>
</comment>
<organism evidence="2 3">
    <name type="scientific">Caballeronia sordidicola</name>
    <name type="common">Burkholderia sordidicola</name>
    <dbReference type="NCBI Taxonomy" id="196367"/>
    <lineage>
        <taxon>Bacteria</taxon>
        <taxon>Pseudomonadati</taxon>
        <taxon>Pseudomonadota</taxon>
        <taxon>Betaproteobacteria</taxon>
        <taxon>Burkholderiales</taxon>
        <taxon>Burkholderiaceae</taxon>
        <taxon>Caballeronia</taxon>
    </lineage>
</organism>
<accession>A0A226WNU7</accession>
<reference evidence="3" key="1">
    <citation type="submission" date="2017-01" db="EMBL/GenBank/DDBJ databases">
        <title>Genome Analysis of Deinococcus marmoris KOPRI26562.</title>
        <authorList>
            <person name="Kim J.H."/>
            <person name="Oh H.-M."/>
        </authorList>
    </citation>
    <scope>NUCLEOTIDE SEQUENCE [LARGE SCALE GENOMIC DNA]</scope>
    <source>
        <strain evidence="3">PAMC 26633</strain>
    </source>
</reference>
<name>A0A226WNU7_CABSO</name>
<gene>
    <name evidence="2" type="ORF">BSU04_41925</name>
</gene>
<feature type="transmembrane region" description="Helical" evidence="1">
    <location>
        <begin position="103"/>
        <end position="121"/>
    </location>
</feature>
<evidence type="ECO:0000313" key="3">
    <source>
        <dbReference type="Proteomes" id="UP000214720"/>
    </source>
</evidence>
<evidence type="ECO:0000256" key="1">
    <source>
        <dbReference type="SAM" id="Phobius"/>
    </source>
</evidence>
<dbReference type="OrthoDB" id="9006081at2"/>
<proteinExistence type="predicted"/>
<dbReference type="AlphaFoldDB" id="A0A226WNU7"/>
<keyword evidence="1" id="KW-0472">Membrane</keyword>
<dbReference type="EMBL" id="MTHB01000276">
    <property type="protein sequence ID" value="OXC72489.1"/>
    <property type="molecule type" value="Genomic_DNA"/>
</dbReference>
<dbReference type="RefSeq" id="WP_089165737.1">
    <property type="nucleotide sequence ID" value="NZ_MTHB01000276.1"/>
</dbReference>
<evidence type="ECO:0000313" key="2">
    <source>
        <dbReference type="EMBL" id="OXC72489.1"/>
    </source>
</evidence>